<accession>A0A1J4K1W8</accession>
<feature type="transmembrane region" description="Helical" evidence="8">
    <location>
        <begin position="301"/>
        <end position="321"/>
    </location>
</feature>
<dbReference type="InterPro" id="IPR029787">
    <property type="entry name" value="Nucleotide_cyclase"/>
</dbReference>
<keyword evidence="5 8" id="KW-0472">Membrane</keyword>
<dbReference type="GO" id="GO:0007168">
    <property type="term" value="P:receptor guanylyl cyclase signaling pathway"/>
    <property type="evidence" value="ECO:0007669"/>
    <property type="project" value="TreeGrafter"/>
</dbReference>
<dbReference type="RefSeq" id="XP_068356605.1">
    <property type="nucleotide sequence ID" value="XM_068493266.1"/>
</dbReference>
<dbReference type="SUPFAM" id="SSF55785">
    <property type="entry name" value="PYP-like sensor domain (PAS domain)"/>
    <property type="match status" value="1"/>
</dbReference>
<comment type="subcellular location">
    <subcellularLocation>
        <location evidence="1">Membrane</location>
    </subcellularLocation>
</comment>
<dbReference type="Pfam" id="PF00211">
    <property type="entry name" value="Guanylate_cyc"/>
    <property type="match status" value="1"/>
</dbReference>
<feature type="transmembrane region" description="Helical" evidence="8">
    <location>
        <begin position="158"/>
        <end position="180"/>
    </location>
</feature>
<feature type="transmembrane region" description="Helical" evidence="8">
    <location>
        <begin position="269"/>
        <end position="289"/>
    </location>
</feature>
<dbReference type="GO" id="GO:0000166">
    <property type="term" value="F:nucleotide binding"/>
    <property type="evidence" value="ECO:0007669"/>
    <property type="project" value="UniProtKB-KW"/>
</dbReference>
<gene>
    <name evidence="10" type="ORF">TRFO_06731</name>
</gene>
<dbReference type="SUPFAM" id="SSF55073">
    <property type="entry name" value="Nucleotide cyclase"/>
    <property type="match status" value="1"/>
</dbReference>
<feature type="region of interest" description="Disordered" evidence="7">
    <location>
        <begin position="898"/>
        <end position="918"/>
    </location>
</feature>
<organism evidence="10 11">
    <name type="scientific">Tritrichomonas foetus</name>
    <dbReference type="NCBI Taxonomy" id="1144522"/>
    <lineage>
        <taxon>Eukaryota</taxon>
        <taxon>Metamonada</taxon>
        <taxon>Parabasalia</taxon>
        <taxon>Tritrichomonadida</taxon>
        <taxon>Tritrichomonadidae</taxon>
        <taxon>Tritrichomonas</taxon>
    </lineage>
</organism>
<feature type="transmembrane region" description="Helical" evidence="8">
    <location>
        <begin position="327"/>
        <end position="348"/>
    </location>
</feature>
<dbReference type="PANTHER" id="PTHR11920:SF335">
    <property type="entry name" value="GUANYLATE CYCLASE"/>
    <property type="match status" value="1"/>
</dbReference>
<dbReference type="EMBL" id="MLAK01000827">
    <property type="protein sequence ID" value="OHT03469.1"/>
    <property type="molecule type" value="Genomic_DNA"/>
</dbReference>
<keyword evidence="6" id="KW-0456">Lyase</keyword>
<evidence type="ECO:0000256" key="1">
    <source>
        <dbReference type="ARBA" id="ARBA00004370"/>
    </source>
</evidence>
<keyword evidence="11" id="KW-1185">Reference proteome</keyword>
<dbReference type="GO" id="GO:0004383">
    <property type="term" value="F:guanylate cyclase activity"/>
    <property type="evidence" value="ECO:0007669"/>
    <property type="project" value="TreeGrafter"/>
</dbReference>
<evidence type="ECO:0000313" key="10">
    <source>
        <dbReference type="EMBL" id="OHT03469.1"/>
    </source>
</evidence>
<dbReference type="GO" id="GO:0005886">
    <property type="term" value="C:plasma membrane"/>
    <property type="evidence" value="ECO:0007669"/>
    <property type="project" value="TreeGrafter"/>
</dbReference>
<dbReference type="Gene3D" id="3.30.450.20">
    <property type="entry name" value="PAS domain"/>
    <property type="match status" value="1"/>
</dbReference>
<keyword evidence="3" id="KW-0547">Nucleotide-binding</keyword>
<feature type="domain" description="Guanylate cyclase" evidence="9">
    <location>
        <begin position="1416"/>
        <end position="1546"/>
    </location>
</feature>
<dbReference type="Proteomes" id="UP000179807">
    <property type="component" value="Unassembled WGS sequence"/>
</dbReference>
<dbReference type="GO" id="GO:0004016">
    <property type="term" value="F:adenylate cyclase activity"/>
    <property type="evidence" value="ECO:0007669"/>
    <property type="project" value="TreeGrafter"/>
</dbReference>
<dbReference type="GeneID" id="94827970"/>
<evidence type="ECO:0000256" key="2">
    <source>
        <dbReference type="ARBA" id="ARBA00022692"/>
    </source>
</evidence>
<dbReference type="GO" id="GO:0035556">
    <property type="term" value="P:intracellular signal transduction"/>
    <property type="evidence" value="ECO:0007669"/>
    <property type="project" value="InterPro"/>
</dbReference>
<evidence type="ECO:0000256" key="3">
    <source>
        <dbReference type="ARBA" id="ARBA00022741"/>
    </source>
</evidence>
<dbReference type="InterPro" id="IPR035965">
    <property type="entry name" value="PAS-like_dom_sf"/>
</dbReference>
<dbReference type="SMART" id="SM00044">
    <property type="entry name" value="CYCc"/>
    <property type="match status" value="1"/>
</dbReference>
<dbReference type="InterPro" id="IPR000014">
    <property type="entry name" value="PAS"/>
</dbReference>
<feature type="region of interest" description="Disordered" evidence="7">
    <location>
        <begin position="587"/>
        <end position="607"/>
    </location>
</feature>
<feature type="transmembrane region" description="Helical" evidence="8">
    <location>
        <begin position="121"/>
        <end position="146"/>
    </location>
</feature>
<evidence type="ECO:0000313" key="11">
    <source>
        <dbReference type="Proteomes" id="UP000179807"/>
    </source>
</evidence>
<evidence type="ECO:0000259" key="9">
    <source>
        <dbReference type="PROSITE" id="PS50125"/>
    </source>
</evidence>
<dbReference type="GO" id="GO:0001653">
    <property type="term" value="F:peptide receptor activity"/>
    <property type="evidence" value="ECO:0007669"/>
    <property type="project" value="TreeGrafter"/>
</dbReference>
<feature type="compositionally biased region" description="Low complexity" evidence="7">
    <location>
        <begin position="904"/>
        <end position="918"/>
    </location>
</feature>
<dbReference type="CDD" id="cd07302">
    <property type="entry name" value="CHD"/>
    <property type="match status" value="1"/>
</dbReference>
<feature type="transmembrane region" description="Helical" evidence="8">
    <location>
        <begin position="635"/>
        <end position="661"/>
    </location>
</feature>
<feature type="transmembrane region" description="Helical" evidence="8">
    <location>
        <begin position="70"/>
        <end position="90"/>
    </location>
</feature>
<evidence type="ECO:0000256" key="8">
    <source>
        <dbReference type="SAM" id="Phobius"/>
    </source>
</evidence>
<dbReference type="InterPro" id="IPR001054">
    <property type="entry name" value="A/G_cyclase"/>
</dbReference>
<evidence type="ECO:0000256" key="5">
    <source>
        <dbReference type="ARBA" id="ARBA00023136"/>
    </source>
</evidence>
<feature type="transmembrane region" description="Helical" evidence="8">
    <location>
        <begin position="951"/>
        <end position="973"/>
    </location>
</feature>
<dbReference type="PROSITE" id="PS50125">
    <property type="entry name" value="GUANYLATE_CYCLASE_2"/>
    <property type="match status" value="1"/>
</dbReference>
<evidence type="ECO:0000256" key="7">
    <source>
        <dbReference type="SAM" id="MobiDB-lite"/>
    </source>
</evidence>
<protein>
    <submittedName>
        <fullName evidence="10">Adenylate and Guanylate cyclase catalytic domain containing protein</fullName>
    </submittedName>
</protein>
<feature type="compositionally biased region" description="Low complexity" evidence="7">
    <location>
        <begin position="587"/>
        <end position="605"/>
    </location>
</feature>
<dbReference type="VEuPathDB" id="TrichDB:TRFO_06731"/>
<comment type="caution">
    <text evidence="10">The sequence shown here is derived from an EMBL/GenBank/DDBJ whole genome shotgun (WGS) entry which is preliminary data.</text>
</comment>
<keyword evidence="2 8" id="KW-0812">Transmembrane</keyword>
<dbReference type="OrthoDB" id="60033at2759"/>
<name>A0A1J4K1W8_9EUKA</name>
<feature type="transmembrane region" description="Helical" evidence="8">
    <location>
        <begin position="844"/>
        <end position="866"/>
    </location>
</feature>
<sequence length="1617" mass="182944">MTASVYAASSIHSKSTLSRKYDVDTSAMFNMGEQFHDSESANKNSTTLQLLQAFSLDIGRFDFKFAWINTIRLFIFPFFLMFSALGLVLIDTDGMDSISKNVFDILRYIMIFTPENSAFNVVLSVNLVFLIVYATLVIFLFHLINLYKNGSCPTTFQVYFWAVASRVIMPLFTTYLSHIFSNALYCLISNAMTEVILSSFIISIPLILAQILYIFFSCSVYNATPIIRRNDITQLWFSQSQLDWLLNLVLFFQVLLQNIIKLVPFPGCTIAFAVLVTAIGSSFIVFLLLRLPYIHPRANAVVLASAFSGPFCSLIPMISYYQKSGAAIALLALVVLIMIMFFLAKIVINFRMKKILDNFARLQETNPDEDKSELDPLSAAFMQLNPTRAVDFAKLGLKGEKDFSLYLRIGFLFNQQEVCNHLFIKWTTDQNIKADLVLSACQVSYALQSDVRMLNTLEQLCHKLGSAPFNSRSFVILFNHLRQELLTQLNQPLLEAIGKAKKADHALQSVIAEFWGAVLKQKVDTMLSILPQISSEMMRTDILFQRLTRNYPRSPTIFRETVLFYHKSIGDHHKTLEAQSMYNKTRNQNNFTTNSSSDSQTSTSFGDVDNDFRERMEPWIAAQEVISHLSIPSQAWLTTLVVISFLSMCLIPIIILCISLVDIGKFQSQIEPVQTVGNIEHAISRIPQLLRRKQLWVLKEIREWFEATGPPLGTILEFLTEDKIVGNIAKYSDILKAGSNEFLGLCTVDSVIYSSCVNSSHPMITGNATKYSTVYEILTSFEAAAREVVEQGEDFDWKNANSTSQLLFVFQNFDEIYSSITEILMVLRNALINYRYYFSKMTKIYLALIWAFPIVIIVPLLIRTIYDVRRDIVFNLRLFFQIPKSEISSLRWATKAKKNKTHNKTGNNNFQSSATEASVSSSFDGTNYKNEDMADNLAAIPRKTSGLFLEFVAHLIVFLLFTAIMTSIGIVVFNSSMMDIIEMSNGYVKAIEVASSALASYTWTQEIFSKYPLLYNDTILKQKSKVYIKQFQELFDEFLYGGNDTMTPAILLGQDVINAYIVSNSMESSTTPNFDPVYGVLHAVYFSMSCESQMRLLDELARFIMSTADDAIVLTFQDDFVYHYEHLLFVHLDGFLVKGKELFNEKTNNLNKNKVDQLILVFIVMFVIQAIYIFTILLNAYMNLKHHIYTPHNLMQLVTPEALLKNQTLIKWLSGLLTSTTRVFAVDTSGHSKVGLSDFAIKHTRCGLIITDEHARIVRINDAVCSLFKTKSENIINSSLKDFFSDHLIDKDKSIVLKKLEHQIRKMHEGNHKTNRYTMSSSVLGSNSQLMFLEITVEGFNENDEDDFPEDGQSEPPAHAFSVTVYDRTTEHYQEALVESEKKKSEHLVASLMPESIVKRLNDGETDISFEVQKATILFASVYKWNEVIANKTAVQVVAFLNKLFSAYDEELANFPAITKLKTIGHIYMIASGLFTDSSVNSSKVAAEFALKMLEIVEKLSSEMDNPFQITVGLNTGGPINCGILGHTRPVFDIIGDSVNVASRMNSSGIPGLIQITESTYEDIKFMKFFVRERGEIHIKGKGIRKTYLMSLTNMNGGGKIDLLASKNSVASSNVRF</sequence>
<dbReference type="InterPro" id="IPR050401">
    <property type="entry name" value="Cyclic_nucleotide_synthase"/>
</dbReference>
<reference evidence="10" key="1">
    <citation type="submission" date="2016-10" db="EMBL/GenBank/DDBJ databases">
        <authorList>
            <person name="Benchimol M."/>
            <person name="Almeida L.G."/>
            <person name="Vasconcelos A.T."/>
            <person name="Perreira-Neves A."/>
            <person name="Rosa I.A."/>
            <person name="Tasca T."/>
            <person name="Bogo M.R."/>
            <person name="de Souza W."/>
        </authorList>
    </citation>
    <scope>NUCLEOTIDE SEQUENCE [LARGE SCALE GENOMIC DNA]</scope>
    <source>
        <strain evidence="10">K</strain>
    </source>
</reference>
<dbReference type="Pfam" id="PF13426">
    <property type="entry name" value="PAS_9"/>
    <property type="match status" value="1"/>
</dbReference>
<evidence type="ECO:0000256" key="4">
    <source>
        <dbReference type="ARBA" id="ARBA00022989"/>
    </source>
</evidence>
<feature type="transmembrane region" description="Helical" evidence="8">
    <location>
        <begin position="1158"/>
        <end position="1182"/>
    </location>
</feature>
<feature type="transmembrane region" description="Helical" evidence="8">
    <location>
        <begin position="200"/>
        <end position="223"/>
    </location>
</feature>
<dbReference type="PANTHER" id="PTHR11920">
    <property type="entry name" value="GUANYLYL CYCLASE"/>
    <property type="match status" value="1"/>
</dbReference>
<evidence type="ECO:0000256" key="6">
    <source>
        <dbReference type="ARBA" id="ARBA00023239"/>
    </source>
</evidence>
<keyword evidence="4 8" id="KW-1133">Transmembrane helix</keyword>
<dbReference type="Gene3D" id="3.30.70.1230">
    <property type="entry name" value="Nucleotide cyclase"/>
    <property type="match status" value="1"/>
</dbReference>
<proteinExistence type="predicted"/>